<evidence type="ECO:0000256" key="8">
    <source>
        <dbReference type="ARBA" id="ARBA00022970"/>
    </source>
</evidence>
<evidence type="ECO:0000256" key="1">
    <source>
        <dbReference type="ARBA" id="ARBA00003159"/>
    </source>
</evidence>
<dbReference type="eggNOG" id="COG0765">
    <property type="taxonomic scope" value="Bacteria"/>
</dbReference>
<keyword evidence="7 11" id="KW-0812">Transmembrane</keyword>
<protein>
    <submittedName>
        <fullName evidence="13">ABC transporter permease protein</fullName>
    </submittedName>
</protein>
<dbReference type="CDD" id="cd06261">
    <property type="entry name" value="TM_PBP2"/>
    <property type="match status" value="1"/>
</dbReference>
<evidence type="ECO:0000256" key="9">
    <source>
        <dbReference type="ARBA" id="ARBA00022989"/>
    </source>
</evidence>
<dbReference type="PANTHER" id="PTHR30614:SF20">
    <property type="entry name" value="GLUTAMINE TRANSPORT SYSTEM PERMEASE PROTEIN GLNP"/>
    <property type="match status" value="1"/>
</dbReference>
<gene>
    <name evidence="13" type="ordered locus">Dda3937_00629</name>
</gene>
<dbReference type="KEGG" id="ddd:Dda3937_00629"/>
<dbReference type="PROSITE" id="PS50928">
    <property type="entry name" value="ABC_TM1"/>
    <property type="match status" value="1"/>
</dbReference>
<evidence type="ECO:0000256" key="4">
    <source>
        <dbReference type="ARBA" id="ARBA00022448"/>
    </source>
</evidence>
<evidence type="ECO:0000313" key="13">
    <source>
        <dbReference type="EMBL" id="ADM98705.1"/>
    </source>
</evidence>
<dbReference type="STRING" id="198628.Dda3937_00629"/>
<reference evidence="13 14" key="1">
    <citation type="journal article" date="2011" name="J. Bacteriol.">
        <title>Genome sequence of the plant-pathogenic bacterium Dickeya dadantii 3937.</title>
        <authorList>
            <person name="Glasner J.D."/>
            <person name="Yang C.H."/>
            <person name="Reverchon S."/>
            <person name="Hugouvieux-Cotte-Pattat N."/>
            <person name="Condemine G."/>
            <person name="Bohin J.P."/>
            <person name="Van Gijsegem F."/>
            <person name="Yang S."/>
            <person name="Franza T."/>
            <person name="Expert D."/>
            <person name="Plunkett G. III"/>
            <person name="San Francisco M.J."/>
            <person name="Charkowski A.O."/>
            <person name="Py B."/>
            <person name="Bell K."/>
            <person name="Rauscher L."/>
            <person name="Rodriguez-Palenzuela P."/>
            <person name="Toussaint A."/>
            <person name="Holeva M.C."/>
            <person name="He S.Y."/>
            <person name="Douet V."/>
            <person name="Boccara M."/>
            <person name="Blanco C."/>
            <person name="Toth I."/>
            <person name="Anderson B.D."/>
            <person name="Biehl B.S."/>
            <person name="Mau B."/>
            <person name="Flynn S.M."/>
            <person name="Barras F."/>
            <person name="Lindeberg M."/>
            <person name="Birch P.R."/>
            <person name="Tsuyumu S."/>
            <person name="Shi X."/>
            <person name="Hibbing M."/>
            <person name="Yap M.N."/>
            <person name="Carpentier M."/>
            <person name="Dassa E."/>
            <person name="Umehara M."/>
            <person name="Kim J.F."/>
            <person name="Rusch M."/>
            <person name="Soni P."/>
            <person name="Mayhew G.F."/>
            <person name="Fouts D.E."/>
            <person name="Gill S.R."/>
            <person name="Blattner F.R."/>
            <person name="Keen N.T."/>
            <person name="Perna N.T."/>
        </authorList>
    </citation>
    <scope>NUCLEOTIDE SEQUENCE [LARGE SCALE GENOMIC DNA]</scope>
    <source>
        <strain evidence="13 14">3937</strain>
    </source>
</reference>
<comment type="function">
    <text evidence="1">Part of the binding-protein-dependent transport system for glutamine; probably responsible for the translocation of the substrate across the membrane.</text>
</comment>
<feature type="domain" description="ABC transmembrane type-1" evidence="12">
    <location>
        <begin position="32"/>
        <end position="221"/>
    </location>
</feature>
<dbReference type="EMBL" id="CP002038">
    <property type="protein sequence ID" value="ADM98705.1"/>
    <property type="molecule type" value="Genomic_DNA"/>
</dbReference>
<dbReference type="InterPro" id="IPR010065">
    <property type="entry name" value="AA_ABC_transptr_permease_3TM"/>
</dbReference>
<dbReference type="HOGENOM" id="CLU_019602_1_1_6"/>
<evidence type="ECO:0000313" key="14">
    <source>
        <dbReference type="Proteomes" id="UP000006859"/>
    </source>
</evidence>
<dbReference type="Pfam" id="PF00528">
    <property type="entry name" value="BPD_transp_1"/>
    <property type="match status" value="1"/>
</dbReference>
<evidence type="ECO:0000256" key="11">
    <source>
        <dbReference type="RuleBase" id="RU363032"/>
    </source>
</evidence>
<dbReference type="NCBIfam" id="TIGR01726">
    <property type="entry name" value="HEQRo_perm_3TM"/>
    <property type="match status" value="1"/>
</dbReference>
<dbReference type="SUPFAM" id="SSF161098">
    <property type="entry name" value="MetI-like"/>
    <property type="match status" value="1"/>
</dbReference>
<evidence type="ECO:0000256" key="6">
    <source>
        <dbReference type="ARBA" id="ARBA00022519"/>
    </source>
</evidence>
<feature type="transmembrane region" description="Helical" evidence="11">
    <location>
        <begin position="202"/>
        <end position="224"/>
    </location>
</feature>
<keyword evidence="6" id="KW-0997">Cell inner membrane</keyword>
<keyword evidence="9 11" id="KW-1133">Transmembrane helix</keyword>
<accession>E0SE82</accession>
<keyword evidence="4 11" id="KW-0813">Transport</keyword>
<sequence>MYAIGVIREKHMRYQWDFSALPHWWPLLLDGLWGTVRIGFTSILIGMLVGALLAAMKLSSTRLLRLPAHLFIGFYRNTPAIVHFFWIYYALPVVSPLTLSPFAAAVTALSAQSAAFYAEVYRGGILSIAEGQWEGAKALGMSRPLALRRVILPQALRRMIPPLIERSFELIKSTSLASSLAYGELLYQAMQINSQSFRPLEVYSLAALLYFTLLFVLSLLSQYVERRLSYARIQ</sequence>
<dbReference type="Gene3D" id="1.10.3720.10">
    <property type="entry name" value="MetI-like"/>
    <property type="match status" value="1"/>
</dbReference>
<dbReference type="GO" id="GO:0043190">
    <property type="term" value="C:ATP-binding cassette (ABC) transporter complex"/>
    <property type="evidence" value="ECO:0007669"/>
    <property type="project" value="InterPro"/>
</dbReference>
<evidence type="ECO:0000256" key="2">
    <source>
        <dbReference type="ARBA" id="ARBA00004429"/>
    </source>
</evidence>
<dbReference type="PANTHER" id="PTHR30614">
    <property type="entry name" value="MEMBRANE COMPONENT OF AMINO ACID ABC TRANSPORTER"/>
    <property type="match status" value="1"/>
</dbReference>
<dbReference type="GO" id="GO:0022857">
    <property type="term" value="F:transmembrane transporter activity"/>
    <property type="evidence" value="ECO:0007669"/>
    <property type="project" value="InterPro"/>
</dbReference>
<evidence type="ECO:0000256" key="7">
    <source>
        <dbReference type="ARBA" id="ARBA00022692"/>
    </source>
</evidence>
<name>E0SE82_DICD3</name>
<keyword evidence="14" id="KW-1185">Reference proteome</keyword>
<keyword evidence="10 11" id="KW-0472">Membrane</keyword>
<keyword evidence="8" id="KW-0029">Amino-acid transport</keyword>
<feature type="transmembrane region" description="Helical" evidence="11">
    <location>
        <begin position="32"/>
        <end position="56"/>
    </location>
</feature>
<dbReference type="InterPro" id="IPR043429">
    <property type="entry name" value="ArtM/GltK/GlnP/TcyL/YhdX-like"/>
</dbReference>
<comment type="subcellular location">
    <subcellularLocation>
        <location evidence="2">Cell inner membrane</location>
        <topology evidence="2">Multi-pass membrane protein</topology>
    </subcellularLocation>
    <subcellularLocation>
        <location evidence="11">Cell membrane</location>
        <topology evidence="11">Multi-pass membrane protein</topology>
    </subcellularLocation>
</comment>
<dbReference type="Proteomes" id="UP000006859">
    <property type="component" value="Chromosome"/>
</dbReference>
<evidence type="ECO:0000256" key="3">
    <source>
        <dbReference type="ARBA" id="ARBA00010072"/>
    </source>
</evidence>
<organism evidence="13 14">
    <name type="scientific">Dickeya dadantii (strain 3937)</name>
    <name type="common">Erwinia chrysanthemi (strain 3937)</name>
    <dbReference type="NCBI Taxonomy" id="198628"/>
    <lineage>
        <taxon>Bacteria</taxon>
        <taxon>Pseudomonadati</taxon>
        <taxon>Pseudomonadota</taxon>
        <taxon>Gammaproteobacteria</taxon>
        <taxon>Enterobacterales</taxon>
        <taxon>Pectobacteriaceae</taxon>
        <taxon>Dickeya</taxon>
    </lineage>
</organism>
<proteinExistence type="inferred from homology"/>
<dbReference type="InterPro" id="IPR035906">
    <property type="entry name" value="MetI-like_sf"/>
</dbReference>
<keyword evidence="5" id="KW-1003">Cell membrane</keyword>
<dbReference type="GO" id="GO:0006865">
    <property type="term" value="P:amino acid transport"/>
    <property type="evidence" value="ECO:0007669"/>
    <property type="project" value="UniProtKB-KW"/>
</dbReference>
<evidence type="ECO:0000256" key="10">
    <source>
        <dbReference type="ARBA" id="ARBA00023136"/>
    </source>
</evidence>
<dbReference type="InterPro" id="IPR000515">
    <property type="entry name" value="MetI-like"/>
</dbReference>
<evidence type="ECO:0000259" key="12">
    <source>
        <dbReference type="PROSITE" id="PS50928"/>
    </source>
</evidence>
<comment type="similarity">
    <text evidence="3">Belongs to the binding-protein-dependent transport system permease family. HisMQ subfamily.</text>
</comment>
<dbReference type="AlphaFoldDB" id="E0SE82"/>
<evidence type="ECO:0000256" key="5">
    <source>
        <dbReference type="ARBA" id="ARBA00022475"/>
    </source>
</evidence>